<dbReference type="Pfam" id="PF13191">
    <property type="entry name" value="AAA_16"/>
    <property type="match status" value="1"/>
</dbReference>
<evidence type="ECO:0000313" key="5">
    <source>
        <dbReference type="Proteomes" id="UP000219612"/>
    </source>
</evidence>
<dbReference type="SMART" id="SM00421">
    <property type="entry name" value="HTH_LUXR"/>
    <property type="match status" value="1"/>
</dbReference>
<dbReference type="InterPro" id="IPR000792">
    <property type="entry name" value="Tscrpt_reg_LuxR_C"/>
</dbReference>
<dbReference type="SUPFAM" id="SSF52540">
    <property type="entry name" value="P-loop containing nucleoside triphosphate hydrolases"/>
    <property type="match status" value="1"/>
</dbReference>
<evidence type="ECO:0000313" key="4">
    <source>
        <dbReference type="EMBL" id="SNY56402.1"/>
    </source>
</evidence>
<dbReference type="GO" id="GO:0005737">
    <property type="term" value="C:cytoplasm"/>
    <property type="evidence" value="ECO:0007669"/>
    <property type="project" value="TreeGrafter"/>
</dbReference>
<dbReference type="GO" id="GO:0006355">
    <property type="term" value="P:regulation of DNA-templated transcription"/>
    <property type="evidence" value="ECO:0007669"/>
    <property type="project" value="InterPro"/>
</dbReference>
<protein>
    <submittedName>
        <fullName evidence="4">Regulatory protein, luxR family</fullName>
    </submittedName>
</protein>
<evidence type="ECO:0000256" key="2">
    <source>
        <dbReference type="ARBA" id="ARBA00022840"/>
    </source>
</evidence>
<dbReference type="CDD" id="cd06170">
    <property type="entry name" value="LuxR_C_like"/>
    <property type="match status" value="1"/>
</dbReference>
<name>A0A285J862_9ACTN</name>
<dbReference type="InterPro" id="IPR036388">
    <property type="entry name" value="WH-like_DNA-bd_sf"/>
</dbReference>
<dbReference type="EMBL" id="OBDY01000017">
    <property type="protein sequence ID" value="SNY56402.1"/>
    <property type="molecule type" value="Genomic_DNA"/>
</dbReference>
<sequence length="889" mass="94515">MGDALVGRDDTVATVRALLDGAAAGAGGALVLHGPAGIGKTAILDWAAQAGDFQVLRGSAAQEEYVLSYGLIAQLLRPVLVLEGAEEPFTVGRDALELVTTMAEQRPVLIIADDLHWADTASASVLAFLGRRLGADRVALLCAYRDDESADGAGAGLPELALGPLGDEAADLVVRRHAPALPLAARRRVLAEAEGNPLALAEFAVAARSPEALARGSLALTERLEKTFADRAAGLPESTRIALTVAALGEGGLDEVVAATGLVVGDARFASDDLEPAVEGRMIDRPALLGAVRFRHPLMRSAMRHGVPEAVRRACHRALAEVNRDDPGRRAWHRAAAADRADEPIAAELETAGNQLSAGANPAAAYRMYLRAAELTPGHDARQRRLAAALFTAFDMGDHREVVRLCGIVDPRPLDLPSRLAIALQQEALVDRRWSGSLLLNRFADEAGLLPPGSEVEQVVRALRVLVIRLYWGVGEGDPVRTAMLGVLDRLPGGPSSTGRIISECMLAPVDRAASVLRQVRETHVSPALRPSELWELGLAAQVCGDMALAGRLLTRAVSGMRQGSSIVEFVNALSSLCLQSILEGDVRQASVLADEITALVPEAGLPLYDPTARAMGAAAAGLRGDADTAERLASQAEQVLVPFGAIPVLALVRMCRGLTALGQNRPGEAYEELVTVFTPTASGYHHAFRLLLTQPLAEAAILAGRRDELAEQIAVLEPIAERTGSPILRIGLNYARAVLADDDELFRHAMSDPDLTVLDRAHLELAFGRSMRLRRRAVESRSFLRSAQHTYEALGMAPWAESARAQLRAAGERVETPTSEAADLLTPQELHIAALAAQGLTNREIAQRLYVSHRTIGAHLYHIYPKLGVTSRNELAAALGPLSGELAA</sequence>
<dbReference type="Pfam" id="PF00196">
    <property type="entry name" value="GerE"/>
    <property type="match status" value="1"/>
</dbReference>
<dbReference type="PROSITE" id="PS50043">
    <property type="entry name" value="HTH_LUXR_2"/>
    <property type="match status" value="1"/>
</dbReference>
<keyword evidence="1" id="KW-0547">Nucleotide-binding</keyword>
<dbReference type="InterPro" id="IPR027417">
    <property type="entry name" value="P-loop_NTPase"/>
</dbReference>
<keyword evidence="2" id="KW-0067">ATP-binding</keyword>
<dbReference type="PANTHER" id="PTHR16305:SF35">
    <property type="entry name" value="TRANSCRIPTIONAL ACTIVATOR DOMAIN"/>
    <property type="match status" value="1"/>
</dbReference>
<dbReference type="SUPFAM" id="SSF46894">
    <property type="entry name" value="C-terminal effector domain of the bipartite response regulators"/>
    <property type="match status" value="1"/>
</dbReference>
<dbReference type="PANTHER" id="PTHR16305">
    <property type="entry name" value="TESTICULAR SOLUBLE ADENYLYL CYCLASE"/>
    <property type="match status" value="1"/>
</dbReference>
<dbReference type="PRINTS" id="PR00038">
    <property type="entry name" value="HTHLUXR"/>
</dbReference>
<proteinExistence type="predicted"/>
<dbReference type="Gene3D" id="3.40.50.300">
    <property type="entry name" value="P-loop containing nucleotide triphosphate hydrolases"/>
    <property type="match status" value="1"/>
</dbReference>
<accession>A0A285J862</accession>
<dbReference type="Proteomes" id="UP000219612">
    <property type="component" value="Unassembled WGS sequence"/>
</dbReference>
<dbReference type="InterPro" id="IPR041664">
    <property type="entry name" value="AAA_16"/>
</dbReference>
<dbReference type="PROSITE" id="PS00622">
    <property type="entry name" value="HTH_LUXR_1"/>
    <property type="match status" value="1"/>
</dbReference>
<dbReference type="AlphaFoldDB" id="A0A285J862"/>
<evidence type="ECO:0000259" key="3">
    <source>
        <dbReference type="PROSITE" id="PS50043"/>
    </source>
</evidence>
<reference evidence="4 5" key="1">
    <citation type="submission" date="2017-09" db="EMBL/GenBank/DDBJ databases">
        <authorList>
            <person name="Ehlers B."/>
            <person name="Leendertz F.H."/>
        </authorList>
    </citation>
    <scope>NUCLEOTIDE SEQUENCE [LARGE SCALE GENOMIC DNA]</scope>
    <source>
        <strain evidence="4 5">CGMCC 4.6857</strain>
    </source>
</reference>
<dbReference type="GO" id="GO:0003677">
    <property type="term" value="F:DNA binding"/>
    <property type="evidence" value="ECO:0007669"/>
    <property type="project" value="InterPro"/>
</dbReference>
<gene>
    <name evidence="4" type="ORF">SAMN05421748_117150</name>
</gene>
<dbReference type="Gene3D" id="1.10.10.10">
    <property type="entry name" value="Winged helix-like DNA-binding domain superfamily/Winged helix DNA-binding domain"/>
    <property type="match status" value="1"/>
</dbReference>
<dbReference type="RefSeq" id="WP_179855404.1">
    <property type="nucleotide sequence ID" value="NZ_OBDY01000017.1"/>
</dbReference>
<organism evidence="4 5">
    <name type="scientific">Paractinoplanes atraurantiacus</name>
    <dbReference type="NCBI Taxonomy" id="1036182"/>
    <lineage>
        <taxon>Bacteria</taxon>
        <taxon>Bacillati</taxon>
        <taxon>Actinomycetota</taxon>
        <taxon>Actinomycetes</taxon>
        <taxon>Micromonosporales</taxon>
        <taxon>Micromonosporaceae</taxon>
        <taxon>Paractinoplanes</taxon>
    </lineage>
</organism>
<evidence type="ECO:0000256" key="1">
    <source>
        <dbReference type="ARBA" id="ARBA00022741"/>
    </source>
</evidence>
<dbReference type="GO" id="GO:0004016">
    <property type="term" value="F:adenylate cyclase activity"/>
    <property type="evidence" value="ECO:0007669"/>
    <property type="project" value="TreeGrafter"/>
</dbReference>
<keyword evidence="5" id="KW-1185">Reference proteome</keyword>
<feature type="domain" description="HTH luxR-type" evidence="3">
    <location>
        <begin position="819"/>
        <end position="884"/>
    </location>
</feature>
<dbReference type="GO" id="GO:0005524">
    <property type="term" value="F:ATP binding"/>
    <property type="evidence" value="ECO:0007669"/>
    <property type="project" value="UniProtKB-KW"/>
</dbReference>
<dbReference type="InterPro" id="IPR016032">
    <property type="entry name" value="Sig_transdc_resp-reg_C-effctor"/>
</dbReference>